<name>A0A849SK87_UNCEI</name>
<proteinExistence type="predicted"/>
<reference evidence="1 2" key="1">
    <citation type="submission" date="2020-04" db="EMBL/GenBank/DDBJ databases">
        <title>Metagenomic profiling of ammonia- and methane-oxidizing microorganisms in a Dutch drinking water treatment plant.</title>
        <authorList>
            <person name="Poghosyan L."/>
            <person name="Leucker S."/>
        </authorList>
    </citation>
    <scope>NUCLEOTIDE SEQUENCE [LARGE SCALE GENOMIC DNA]</scope>
    <source>
        <strain evidence="1">S-RSF-IL-03</strain>
    </source>
</reference>
<comment type="caution">
    <text evidence="1">The sequence shown here is derived from an EMBL/GenBank/DDBJ whole genome shotgun (WGS) entry which is preliminary data.</text>
</comment>
<dbReference type="Proteomes" id="UP000580839">
    <property type="component" value="Unassembled WGS sequence"/>
</dbReference>
<accession>A0A849SK87</accession>
<sequence>MSLSPVRLAGLAMLSVLSLVGGVISAQATSVTYSVTTSLSPFLNAPYTFPATPVPKFDMPDQCLSSVCVRLEGQQFGFISIENFDASPKIVNVTWSAKYDLLRPSLTPLLTVTPSLLKSYSLSAFDGGVDYAGTSGVTESGLFATAEDSTCVTAPADLALFTGPGSISLPCTVANTSTHNGANSWSFGIQAAAIINVTYNYSPCATPTRATTWGRVKLLYR</sequence>
<dbReference type="AlphaFoldDB" id="A0A849SK87"/>
<dbReference type="EMBL" id="JABFRW010000023">
    <property type="protein sequence ID" value="NOT32974.1"/>
    <property type="molecule type" value="Genomic_DNA"/>
</dbReference>
<gene>
    <name evidence="1" type="ORF">HOP12_02255</name>
</gene>
<dbReference type="NCBIfam" id="NF033208">
    <property type="entry name" value="choice_anch_E"/>
    <property type="match status" value="1"/>
</dbReference>
<evidence type="ECO:0000313" key="2">
    <source>
        <dbReference type="Proteomes" id="UP000580839"/>
    </source>
</evidence>
<organism evidence="1 2">
    <name type="scientific">Eiseniibacteriota bacterium</name>
    <dbReference type="NCBI Taxonomy" id="2212470"/>
    <lineage>
        <taxon>Bacteria</taxon>
        <taxon>Candidatus Eiseniibacteriota</taxon>
    </lineage>
</organism>
<evidence type="ECO:0000313" key="1">
    <source>
        <dbReference type="EMBL" id="NOT32974.1"/>
    </source>
</evidence>
<protein>
    <submittedName>
        <fullName evidence="1">Choice-of-anchor E domain-containing protein</fullName>
    </submittedName>
</protein>